<gene>
    <name evidence="1" type="ORF">G2W53_023269</name>
</gene>
<dbReference type="EMBL" id="JAAIUW010000008">
    <property type="protein sequence ID" value="KAF7817814.1"/>
    <property type="molecule type" value="Genomic_DNA"/>
</dbReference>
<dbReference type="Proteomes" id="UP000634136">
    <property type="component" value="Unassembled WGS sequence"/>
</dbReference>
<proteinExistence type="predicted"/>
<sequence length="49" mass="5853">MEKIGIRGRRVRRGEEDWELEGQKRQRLLGLRRELPSHRIGAEQEKEGI</sequence>
<name>A0A834TI30_9FABA</name>
<comment type="caution">
    <text evidence="1">The sequence shown here is derived from an EMBL/GenBank/DDBJ whole genome shotgun (WGS) entry which is preliminary data.</text>
</comment>
<organism evidence="1 2">
    <name type="scientific">Senna tora</name>
    <dbReference type="NCBI Taxonomy" id="362788"/>
    <lineage>
        <taxon>Eukaryota</taxon>
        <taxon>Viridiplantae</taxon>
        <taxon>Streptophyta</taxon>
        <taxon>Embryophyta</taxon>
        <taxon>Tracheophyta</taxon>
        <taxon>Spermatophyta</taxon>
        <taxon>Magnoliopsida</taxon>
        <taxon>eudicotyledons</taxon>
        <taxon>Gunneridae</taxon>
        <taxon>Pentapetalae</taxon>
        <taxon>rosids</taxon>
        <taxon>fabids</taxon>
        <taxon>Fabales</taxon>
        <taxon>Fabaceae</taxon>
        <taxon>Caesalpinioideae</taxon>
        <taxon>Cassia clade</taxon>
        <taxon>Senna</taxon>
    </lineage>
</organism>
<accession>A0A834TI30</accession>
<evidence type="ECO:0000313" key="1">
    <source>
        <dbReference type="EMBL" id="KAF7817814.1"/>
    </source>
</evidence>
<keyword evidence="2" id="KW-1185">Reference proteome</keyword>
<dbReference type="AlphaFoldDB" id="A0A834TI30"/>
<protein>
    <submittedName>
        <fullName evidence="1">Uncharacterized protein</fullName>
    </submittedName>
</protein>
<reference evidence="1" key="1">
    <citation type="submission" date="2020-09" db="EMBL/GenBank/DDBJ databases">
        <title>Genome-Enabled Discovery of Anthraquinone Biosynthesis in Senna tora.</title>
        <authorList>
            <person name="Kang S.-H."/>
            <person name="Pandey R.P."/>
            <person name="Lee C.-M."/>
            <person name="Sim J.-S."/>
            <person name="Jeong J.-T."/>
            <person name="Choi B.-S."/>
            <person name="Jung M."/>
            <person name="Ginzburg D."/>
            <person name="Zhao K."/>
            <person name="Won S.Y."/>
            <person name="Oh T.-J."/>
            <person name="Yu Y."/>
            <person name="Kim N.-H."/>
            <person name="Lee O.R."/>
            <person name="Lee T.-H."/>
            <person name="Bashyal P."/>
            <person name="Kim T.-S."/>
            <person name="Lee W.-H."/>
            <person name="Kawkins C."/>
            <person name="Kim C.-K."/>
            <person name="Kim J.S."/>
            <person name="Ahn B.O."/>
            <person name="Rhee S.Y."/>
            <person name="Sohng J.K."/>
        </authorList>
    </citation>
    <scope>NUCLEOTIDE SEQUENCE</scope>
    <source>
        <tissue evidence="1">Leaf</tissue>
    </source>
</reference>
<evidence type="ECO:0000313" key="2">
    <source>
        <dbReference type="Proteomes" id="UP000634136"/>
    </source>
</evidence>